<dbReference type="AlphaFoldDB" id="A0A5K3EMF8"/>
<evidence type="ECO:0000313" key="1">
    <source>
        <dbReference type="WBParaSite" id="MCU_001289-RA"/>
    </source>
</evidence>
<dbReference type="WBParaSite" id="MCU_001289-RA">
    <property type="protein sequence ID" value="MCU_001289-RA"/>
    <property type="gene ID" value="MCU_001289"/>
</dbReference>
<accession>A0A5K3EMF8</accession>
<sequence>MDFPVITKQAVFLPDARVDVDVVKLEFTNLIFVVLSTTGKFGDMVLFERQAPNAMGFPPFKSSSFYDSRMLLGCDRDESHLLAKKVATELRSDKNVIVSSTFPTPISYSDATEICKVLVSA</sequence>
<proteinExistence type="predicted"/>
<dbReference type="InterPro" id="IPR053720">
    <property type="entry name" value="Psm_Assembly_Chaperone"/>
</dbReference>
<protein>
    <submittedName>
        <fullName evidence="1">Proteasome assembly chaperone 3</fullName>
    </submittedName>
</protein>
<name>A0A5K3EMF8_MESCO</name>
<dbReference type="Gene3D" id="3.30.230.90">
    <property type="match status" value="1"/>
</dbReference>
<organism evidence="1">
    <name type="scientific">Mesocestoides corti</name>
    <name type="common">Flatworm</name>
    <dbReference type="NCBI Taxonomy" id="53468"/>
    <lineage>
        <taxon>Eukaryota</taxon>
        <taxon>Metazoa</taxon>
        <taxon>Spiralia</taxon>
        <taxon>Lophotrochozoa</taxon>
        <taxon>Platyhelminthes</taxon>
        <taxon>Cestoda</taxon>
        <taxon>Eucestoda</taxon>
        <taxon>Cyclophyllidea</taxon>
        <taxon>Mesocestoididae</taxon>
        <taxon>Mesocestoides</taxon>
    </lineage>
</organism>
<reference evidence="1" key="1">
    <citation type="submission" date="2019-11" db="UniProtKB">
        <authorList>
            <consortium name="WormBaseParasite"/>
        </authorList>
    </citation>
    <scope>IDENTIFICATION</scope>
</reference>